<dbReference type="AlphaFoldDB" id="A0A443JGD7"/>
<protein>
    <submittedName>
        <fullName evidence="1">DUF1819 family protein</fullName>
    </submittedName>
</protein>
<reference evidence="1 2" key="1">
    <citation type="submission" date="2019-01" db="EMBL/GenBank/DDBJ databases">
        <title>Sinorhodobacter populi sp. nov. isolated from the symptomatic bark tissue of Populus euramericana canker.</title>
        <authorList>
            <person name="Xu G."/>
        </authorList>
    </citation>
    <scope>NUCLEOTIDE SEQUENCE [LARGE SCALE GENOMIC DNA]</scope>
    <source>
        <strain evidence="1 2">SK2B-1</strain>
    </source>
</reference>
<dbReference type="EMBL" id="SAUZ01000015">
    <property type="protein sequence ID" value="RWR19582.1"/>
    <property type="molecule type" value="Genomic_DNA"/>
</dbReference>
<dbReference type="InterPro" id="IPR023137">
    <property type="entry name" value="BrxA_sf"/>
</dbReference>
<sequence>MMAPSQKYRMSFSVGGLMLNESLVIAQSYRAGEPWAAARDRLLQEGVSSLPKLAPQTRVLREVYDRIRQLTEVECCWMVEELDRTGRRVLSGRAHARLPHDTQFLCDLRQGFLATDTFTLLYGGLMLGAFL</sequence>
<evidence type="ECO:0000313" key="1">
    <source>
        <dbReference type="EMBL" id="RWR19582.1"/>
    </source>
</evidence>
<dbReference type="Proteomes" id="UP000284476">
    <property type="component" value="Unassembled WGS sequence"/>
</dbReference>
<proteinExistence type="predicted"/>
<dbReference type="InterPro" id="IPR014948">
    <property type="entry name" value="BrxA"/>
</dbReference>
<evidence type="ECO:0000313" key="2">
    <source>
        <dbReference type="Proteomes" id="UP000284476"/>
    </source>
</evidence>
<name>A0A443JGD7_9RHOB</name>
<organism evidence="1 2">
    <name type="scientific">Paenirhodobacter populi</name>
    <dbReference type="NCBI Taxonomy" id="2306993"/>
    <lineage>
        <taxon>Bacteria</taxon>
        <taxon>Pseudomonadati</taxon>
        <taxon>Pseudomonadota</taxon>
        <taxon>Alphaproteobacteria</taxon>
        <taxon>Rhodobacterales</taxon>
        <taxon>Rhodobacter group</taxon>
        <taxon>Paenirhodobacter</taxon>
    </lineage>
</organism>
<gene>
    <name evidence="1" type="ORF">D2T30_13825</name>
</gene>
<dbReference type="Gene3D" id="1.10.3540.10">
    <property type="entry name" value="uncharacterized protein from magnetospirillum magneticum domain"/>
    <property type="match status" value="1"/>
</dbReference>
<comment type="caution">
    <text evidence="1">The sequence shown here is derived from an EMBL/GenBank/DDBJ whole genome shotgun (WGS) entry which is preliminary data.</text>
</comment>
<dbReference type="Pfam" id="PF08849">
    <property type="entry name" value="BrxA"/>
    <property type="match status" value="1"/>
</dbReference>
<accession>A0A443JGD7</accession>